<dbReference type="Pfam" id="PF20183">
    <property type="entry name" value="DUF6546"/>
    <property type="match status" value="1"/>
</dbReference>
<dbReference type="GeneID" id="87815320"/>
<name>A0AAN6UUI2_9PEZI</name>
<accession>A0AAN6UUI2</accession>
<evidence type="ECO:0000256" key="1">
    <source>
        <dbReference type="SAM" id="MobiDB-lite"/>
    </source>
</evidence>
<keyword evidence="4" id="KW-1185">Reference proteome</keyword>
<reference evidence="3" key="2">
    <citation type="submission" date="2023-05" db="EMBL/GenBank/DDBJ databases">
        <authorList>
            <consortium name="Lawrence Berkeley National Laboratory"/>
            <person name="Steindorff A."/>
            <person name="Hensen N."/>
            <person name="Bonometti L."/>
            <person name="Westerberg I."/>
            <person name="Brannstrom I.O."/>
            <person name="Guillou S."/>
            <person name="Cros-Aarteil S."/>
            <person name="Calhoun S."/>
            <person name="Haridas S."/>
            <person name="Kuo A."/>
            <person name="Mondo S."/>
            <person name="Pangilinan J."/>
            <person name="Riley R."/>
            <person name="Labutti K."/>
            <person name="Andreopoulos B."/>
            <person name="Lipzen A."/>
            <person name="Chen C."/>
            <person name="Yanf M."/>
            <person name="Daum C."/>
            <person name="Ng V."/>
            <person name="Clum A."/>
            <person name="Ohm R."/>
            <person name="Martin F."/>
            <person name="Silar P."/>
            <person name="Natvig D."/>
            <person name="Lalanne C."/>
            <person name="Gautier V."/>
            <person name="Ament-Velasquez S.L."/>
            <person name="Kruys A."/>
            <person name="Hutchinson M.I."/>
            <person name="Powell A.J."/>
            <person name="Barry K."/>
            <person name="Miller A.N."/>
            <person name="Grigoriev I.V."/>
            <person name="Debuchy R."/>
            <person name="Gladieux P."/>
            <person name="Thoren M.H."/>
            <person name="Johannesson H."/>
        </authorList>
    </citation>
    <scope>NUCLEOTIDE SEQUENCE</scope>
    <source>
        <strain evidence="3">CBS 141.50</strain>
    </source>
</reference>
<gene>
    <name evidence="3" type="ORF">C8A04DRAFT_16034</name>
</gene>
<evidence type="ECO:0000259" key="2">
    <source>
        <dbReference type="Pfam" id="PF20183"/>
    </source>
</evidence>
<dbReference type="AlphaFoldDB" id="A0AAN6UUI2"/>
<proteinExistence type="predicted"/>
<feature type="region of interest" description="Disordered" evidence="1">
    <location>
        <begin position="1"/>
        <end position="23"/>
    </location>
</feature>
<reference evidence="3" key="1">
    <citation type="journal article" date="2023" name="Mol. Phylogenet. Evol.">
        <title>Genome-scale phylogeny and comparative genomics of the fungal order Sordariales.</title>
        <authorList>
            <person name="Hensen N."/>
            <person name="Bonometti L."/>
            <person name="Westerberg I."/>
            <person name="Brannstrom I.O."/>
            <person name="Guillou S."/>
            <person name="Cros-Aarteil S."/>
            <person name="Calhoun S."/>
            <person name="Haridas S."/>
            <person name="Kuo A."/>
            <person name="Mondo S."/>
            <person name="Pangilinan J."/>
            <person name="Riley R."/>
            <person name="LaButti K."/>
            <person name="Andreopoulos B."/>
            <person name="Lipzen A."/>
            <person name="Chen C."/>
            <person name="Yan M."/>
            <person name="Daum C."/>
            <person name="Ng V."/>
            <person name="Clum A."/>
            <person name="Steindorff A."/>
            <person name="Ohm R.A."/>
            <person name="Martin F."/>
            <person name="Silar P."/>
            <person name="Natvig D.O."/>
            <person name="Lalanne C."/>
            <person name="Gautier V."/>
            <person name="Ament-Velasquez S.L."/>
            <person name="Kruys A."/>
            <person name="Hutchinson M.I."/>
            <person name="Powell A.J."/>
            <person name="Barry K."/>
            <person name="Miller A.N."/>
            <person name="Grigoriev I.V."/>
            <person name="Debuchy R."/>
            <person name="Gladieux P."/>
            <person name="Hiltunen Thoren M."/>
            <person name="Johannesson H."/>
        </authorList>
    </citation>
    <scope>NUCLEOTIDE SEQUENCE</scope>
    <source>
        <strain evidence="3">CBS 141.50</strain>
    </source>
</reference>
<evidence type="ECO:0000313" key="4">
    <source>
        <dbReference type="Proteomes" id="UP001302676"/>
    </source>
</evidence>
<evidence type="ECO:0000313" key="3">
    <source>
        <dbReference type="EMBL" id="KAK4139259.1"/>
    </source>
</evidence>
<feature type="domain" description="DUF6546" evidence="2">
    <location>
        <begin position="285"/>
        <end position="493"/>
    </location>
</feature>
<protein>
    <recommendedName>
        <fullName evidence="2">DUF6546 domain-containing protein</fullName>
    </recommendedName>
</protein>
<organism evidence="3 4">
    <name type="scientific">Dichotomopilus funicola</name>
    <dbReference type="NCBI Taxonomy" id="1934379"/>
    <lineage>
        <taxon>Eukaryota</taxon>
        <taxon>Fungi</taxon>
        <taxon>Dikarya</taxon>
        <taxon>Ascomycota</taxon>
        <taxon>Pezizomycotina</taxon>
        <taxon>Sordariomycetes</taxon>
        <taxon>Sordariomycetidae</taxon>
        <taxon>Sordariales</taxon>
        <taxon>Chaetomiaceae</taxon>
        <taxon>Dichotomopilus</taxon>
    </lineage>
</organism>
<comment type="caution">
    <text evidence="3">The sequence shown here is derived from an EMBL/GenBank/DDBJ whole genome shotgun (WGS) entry which is preliminary data.</text>
</comment>
<dbReference type="RefSeq" id="XP_062632630.1">
    <property type="nucleotide sequence ID" value="XM_062778707.1"/>
</dbReference>
<sequence length="515" mass="58987">MLRQHSTRSSTPASTGKPGHPWPSLPTEIRIMILEAIAQQKHPGWASFASVCKEWQIVLARRNFHRLTLRVPCLDGLEHLIVQQQHLVQHIRFEIELPPYSCYRCSMHDGPTMVNYNNAIVSKGILNLFRILSSWDSRGQPRPECGLSLELNVHCPSDSKYWFKNCQFALDDGEGDGKKDDAIWHDPPHGWVKGQQVAAPPALAVLRLFEDIRLQCVEGLPEVKSVTSLKIGRQLRRRFYLSDLEALLGKLSALEHLLLEPWREWENGESTMQDTAYQHLVKDYLPQTLRRISVFEDSDHSLAVLLANSYNAPTWRRQISAARNADPGVGAAFALRSLSLEYLSVSYMVNAEDFLRACQTTWIWHRLEFLALTSHLLRKDVMVWDHHDKINDFLYEAAKVALRMPNLKALALWNGGRGVATAFIYHTDRNYAYITWRGTWDVTLSPRVVDLWEQVAVQRNQSLPLLVRREQISETIASHGDAIHHLHLPCPVVSPSSLRQIRVEGRHRLTKKKTT</sequence>
<dbReference type="InterPro" id="IPR046676">
    <property type="entry name" value="DUF6546"/>
</dbReference>
<dbReference type="Proteomes" id="UP001302676">
    <property type="component" value="Unassembled WGS sequence"/>
</dbReference>
<dbReference type="EMBL" id="MU853675">
    <property type="protein sequence ID" value="KAK4139259.1"/>
    <property type="molecule type" value="Genomic_DNA"/>
</dbReference>